<dbReference type="EMBL" id="KN847340">
    <property type="protein sequence ID" value="KIW39239.1"/>
    <property type="molecule type" value="Genomic_DNA"/>
</dbReference>
<evidence type="ECO:0000256" key="4">
    <source>
        <dbReference type="ARBA" id="ARBA00023163"/>
    </source>
</evidence>
<accession>A0A0D2DUG3</accession>
<keyword evidence="5" id="KW-0539">Nucleus</keyword>
<keyword evidence="3" id="KW-0805">Transcription regulation</keyword>
<dbReference type="GeneID" id="27361103"/>
<sequence>MTDSPNMGSTPSQPPYETPASVQMLAYQTFQPQLPLHSLDYMGFFSDPGPYSQQYDSHSSMDILSGFDWVFNDSIDDILPAADAITTSTVPVALGPVTVTSSRPPLIQERSLGGRTPCTPDEQETTGPAVPEDRWPMEWCAAPVQLTSLPVLGKFEQFFMYSRHFDVPPINENIRDGIMKSIRQSAQKSPWEPISLADFPSGTTLDCFVDLYFAHFHKSTPIIHRPTFDPGKDHFLTLAIASIGACYSGLQNAMSFSNALAEVTRRLLVFMAEYDPRFVRTGEFLAAELLVSLHGFSGGSKRLYELSESNRGTLLNHARNTGIFDHRFRSYTPAGTLQQRWEAWIFVEKMRRLAWAIFLHDTSSTYCRGTRPYISLMEIRAMDMPASFQHWEAESPEAWAALHPWSRSAPPSIKYSVALEGLLKDGQDSENGIFDDYQKHILLATAVRLMWDTMELEFSAGGGILTDPEGLTARRKALHAAIRTFALPLEPRPGVSRETGFDAVVQQSCLAHLALIMDADDLINYTHLVWRGQPTSGPARKVILEWAAWNGKKVRQVARTTAFVWNATRRYPFNHHLESYHSFHSGFLVWSCIPLLQALEADQASEPGPNAQYRQHQDQPEVCQLDWLGSDDSPEGQRVAQWVETGEPCILRMHGIPDLLSGQGSRQILQQTADNLERMPVWGISQVFRNAVLRALHANEQ</sequence>
<dbReference type="PANTHER" id="PTHR47660">
    <property type="entry name" value="TRANSCRIPTION FACTOR WITH C2H2 AND ZN(2)-CYS(6) DNA BINDING DOMAIN (EUROFUNG)-RELATED-RELATED"/>
    <property type="match status" value="1"/>
</dbReference>
<feature type="region of interest" description="Disordered" evidence="6">
    <location>
        <begin position="107"/>
        <end position="132"/>
    </location>
</feature>
<dbReference type="Proteomes" id="UP000053342">
    <property type="component" value="Unassembled WGS sequence"/>
</dbReference>
<keyword evidence="4" id="KW-0804">Transcription</keyword>
<evidence type="ECO:0000256" key="5">
    <source>
        <dbReference type="ARBA" id="ARBA00023242"/>
    </source>
</evidence>
<evidence type="ECO:0000256" key="2">
    <source>
        <dbReference type="ARBA" id="ARBA00022833"/>
    </source>
</evidence>
<evidence type="ECO:0000256" key="1">
    <source>
        <dbReference type="ARBA" id="ARBA00022723"/>
    </source>
</evidence>
<evidence type="ECO:0000313" key="9">
    <source>
        <dbReference type="Proteomes" id="UP000053342"/>
    </source>
</evidence>
<dbReference type="RefSeq" id="XP_016259455.1">
    <property type="nucleotide sequence ID" value="XM_016410433.1"/>
</dbReference>
<keyword evidence="1" id="KW-0479">Metal-binding</keyword>
<gene>
    <name evidence="8" type="ORF">PV06_09029</name>
</gene>
<keyword evidence="2" id="KW-0862">Zinc</keyword>
<dbReference type="GO" id="GO:0003677">
    <property type="term" value="F:DNA binding"/>
    <property type="evidence" value="ECO:0007669"/>
    <property type="project" value="InterPro"/>
</dbReference>
<dbReference type="HOGENOM" id="CLU_009184_1_0_1"/>
<dbReference type="CDD" id="cd12148">
    <property type="entry name" value="fungal_TF_MHR"/>
    <property type="match status" value="1"/>
</dbReference>
<dbReference type="VEuPathDB" id="FungiDB:PV06_09029"/>
<reference evidence="8 9" key="1">
    <citation type="submission" date="2015-01" db="EMBL/GenBank/DDBJ databases">
        <title>The Genome Sequence of Exophiala oligosperma CBS72588.</title>
        <authorList>
            <consortium name="The Broad Institute Genomics Platform"/>
            <person name="Cuomo C."/>
            <person name="de Hoog S."/>
            <person name="Gorbushina A."/>
            <person name="Stielow B."/>
            <person name="Teixiera M."/>
            <person name="Abouelleil A."/>
            <person name="Chapman S.B."/>
            <person name="Priest M."/>
            <person name="Young S.K."/>
            <person name="Wortman J."/>
            <person name="Nusbaum C."/>
            <person name="Birren B."/>
        </authorList>
    </citation>
    <scope>NUCLEOTIDE SEQUENCE [LARGE SCALE GENOMIC DNA]</scope>
    <source>
        <strain evidence="8 9">CBS 72588</strain>
    </source>
</reference>
<evidence type="ECO:0000313" key="8">
    <source>
        <dbReference type="EMBL" id="KIW39239.1"/>
    </source>
</evidence>
<dbReference type="AlphaFoldDB" id="A0A0D2DUG3"/>
<dbReference type="GO" id="GO:0008270">
    <property type="term" value="F:zinc ion binding"/>
    <property type="evidence" value="ECO:0007669"/>
    <property type="project" value="InterPro"/>
</dbReference>
<dbReference type="InterPro" id="IPR007219">
    <property type="entry name" value="XnlR_reg_dom"/>
</dbReference>
<evidence type="ECO:0000256" key="6">
    <source>
        <dbReference type="SAM" id="MobiDB-lite"/>
    </source>
</evidence>
<dbReference type="Pfam" id="PF04082">
    <property type="entry name" value="Fungal_trans"/>
    <property type="match status" value="1"/>
</dbReference>
<dbReference type="STRING" id="215243.A0A0D2DUG3"/>
<organism evidence="8 9">
    <name type="scientific">Exophiala oligosperma</name>
    <dbReference type="NCBI Taxonomy" id="215243"/>
    <lineage>
        <taxon>Eukaryota</taxon>
        <taxon>Fungi</taxon>
        <taxon>Dikarya</taxon>
        <taxon>Ascomycota</taxon>
        <taxon>Pezizomycotina</taxon>
        <taxon>Eurotiomycetes</taxon>
        <taxon>Chaetothyriomycetidae</taxon>
        <taxon>Chaetothyriales</taxon>
        <taxon>Herpotrichiellaceae</taxon>
        <taxon>Exophiala</taxon>
    </lineage>
</organism>
<dbReference type="PANTHER" id="PTHR47660:SF2">
    <property type="entry name" value="TRANSCRIPTION FACTOR WITH C2H2 AND ZN(2)-CYS(6) DNA BINDING DOMAIN (EUROFUNG)"/>
    <property type="match status" value="1"/>
</dbReference>
<dbReference type="GO" id="GO:0006351">
    <property type="term" value="P:DNA-templated transcription"/>
    <property type="evidence" value="ECO:0007669"/>
    <property type="project" value="InterPro"/>
</dbReference>
<keyword evidence="9" id="KW-1185">Reference proteome</keyword>
<proteinExistence type="predicted"/>
<evidence type="ECO:0000256" key="3">
    <source>
        <dbReference type="ARBA" id="ARBA00023015"/>
    </source>
</evidence>
<protein>
    <recommendedName>
        <fullName evidence="7">Xylanolytic transcriptional activator regulatory domain-containing protein</fullName>
    </recommendedName>
</protein>
<name>A0A0D2DUG3_9EURO</name>
<evidence type="ECO:0000259" key="7">
    <source>
        <dbReference type="Pfam" id="PF04082"/>
    </source>
</evidence>
<dbReference type="OrthoDB" id="654211at2759"/>
<feature type="domain" description="Xylanolytic transcriptional activator regulatory" evidence="7">
    <location>
        <begin position="210"/>
        <end position="404"/>
    </location>
</feature>